<protein>
    <submittedName>
        <fullName evidence="3">Glucose / Sorbosone dehydrogenase</fullName>
    </submittedName>
</protein>
<reference evidence="3" key="1">
    <citation type="submission" date="2019-09" db="EMBL/GenBank/DDBJ databases">
        <authorList>
            <person name="Needham M D."/>
        </authorList>
    </citation>
    <scope>NUCLEOTIDE SEQUENCE</scope>
</reference>
<dbReference type="Gene3D" id="2.120.10.30">
    <property type="entry name" value="TolB, C-terminal domain"/>
    <property type="match status" value="1"/>
</dbReference>
<feature type="transmembrane region" description="Helical" evidence="1">
    <location>
        <begin position="6"/>
        <end position="25"/>
    </location>
</feature>
<gene>
    <name evidence="3" type="ORF">CPAV1605_402</name>
</gene>
<dbReference type="InterPro" id="IPR012938">
    <property type="entry name" value="Glc/Sorbosone_DH"/>
</dbReference>
<dbReference type="InterPro" id="IPR011041">
    <property type="entry name" value="Quinoprot_gluc/sorb_DH_b-prop"/>
</dbReference>
<dbReference type="AlphaFoldDB" id="A0A5E8CHY5"/>
<keyword evidence="1" id="KW-1133">Transmembrane helix</keyword>
<dbReference type="SUPFAM" id="SSF50952">
    <property type="entry name" value="Soluble quinoprotein glucose dehydrogenase"/>
    <property type="match status" value="1"/>
</dbReference>
<dbReference type="PANTHER" id="PTHR19328">
    <property type="entry name" value="HEDGEHOG-INTERACTING PROTEIN"/>
    <property type="match status" value="1"/>
</dbReference>
<dbReference type="InterPro" id="IPR011042">
    <property type="entry name" value="6-blade_b-propeller_TolB-like"/>
</dbReference>
<evidence type="ECO:0000259" key="2">
    <source>
        <dbReference type="Pfam" id="PF07995"/>
    </source>
</evidence>
<dbReference type="EMBL" id="CABVLZ010000002">
    <property type="protein sequence ID" value="VVU94677.1"/>
    <property type="molecule type" value="Genomic_DNA"/>
</dbReference>
<accession>A0A5E8CHY5</accession>
<organism evidence="3">
    <name type="scientific">seawater metagenome</name>
    <dbReference type="NCBI Taxonomy" id="1561972"/>
    <lineage>
        <taxon>unclassified sequences</taxon>
        <taxon>metagenomes</taxon>
        <taxon>ecological metagenomes</taxon>
    </lineage>
</organism>
<dbReference type="Pfam" id="PF07995">
    <property type="entry name" value="GSDH"/>
    <property type="match status" value="1"/>
</dbReference>
<name>A0A5E8CHY5_9ZZZZ</name>
<evidence type="ECO:0000313" key="3">
    <source>
        <dbReference type="EMBL" id="VVU94677.1"/>
    </source>
</evidence>
<feature type="domain" description="Glucose/Sorbosone dehydrogenase" evidence="2">
    <location>
        <begin position="40"/>
        <end position="309"/>
    </location>
</feature>
<keyword evidence="1" id="KW-0812">Transmembrane</keyword>
<evidence type="ECO:0000256" key="1">
    <source>
        <dbReference type="SAM" id="Phobius"/>
    </source>
</evidence>
<sequence>MNILKLILLILFISLVIFTLMYEKISSQSQKKKTKILDNFDKPWSFSFIDDDNIILSERTGKIIYCNLEEKTKNSIKHNLKYFVNKQGGLLDILFYNDFVYISYAEDRGNNLSNTSVAKAKFNTEKLEFTNIFEAKDQYDTEFHYGSRIIIVDNYLYLTVGDRHNPDKAIDEEHHIGKIIKINLKDDTYSIFVKGVRNPQGLTYDSQTNNIFISNHGAKGGDFITKIEEGHNYGWNEVAWGGKNYVNTSIGPTWKKGFTKPSKYWVPSIATSSIVYYDSDKYPNYKNKIILGTLKEQDIRVIDISEDDTEIITVKVNNNNKYFFENLDKEIGFKIGKKYIFDIFDDSNKGRPLEIYFNGKKLDLEQEKGDNHSHFIFNPTTKGTINFKCEYHQGMGDNYIDIPVQGKFNNEEIIIKVNERVRDIKINSEGDIYFITDAGNLYKLK</sequence>
<dbReference type="PANTHER" id="PTHR19328:SF75">
    <property type="entry name" value="ALDOSE SUGAR DEHYDROGENASE YLII"/>
    <property type="match status" value="1"/>
</dbReference>
<keyword evidence="1" id="KW-0472">Membrane</keyword>
<proteinExistence type="predicted"/>